<gene>
    <name evidence="7" type="ORF">F3S47_09205</name>
</gene>
<keyword evidence="3 5" id="KW-1133">Transmembrane helix</keyword>
<keyword evidence="2 5" id="KW-0812">Transmembrane</keyword>
<dbReference type="Gene3D" id="1.20.1530.20">
    <property type="match status" value="1"/>
</dbReference>
<dbReference type="GO" id="GO:0016020">
    <property type="term" value="C:membrane"/>
    <property type="evidence" value="ECO:0007669"/>
    <property type="project" value="UniProtKB-SubCell"/>
</dbReference>
<dbReference type="Pfam" id="PF00999">
    <property type="entry name" value="Na_H_Exchanger"/>
    <property type="match status" value="1"/>
</dbReference>
<keyword evidence="4 5" id="KW-0472">Membrane</keyword>
<feature type="transmembrane region" description="Helical" evidence="5">
    <location>
        <begin position="57"/>
        <end position="77"/>
    </location>
</feature>
<feature type="transmembrane region" description="Helical" evidence="5">
    <location>
        <begin position="223"/>
        <end position="256"/>
    </location>
</feature>
<evidence type="ECO:0000313" key="8">
    <source>
        <dbReference type="Proteomes" id="UP000326554"/>
    </source>
</evidence>
<dbReference type="EMBL" id="VYQE01000002">
    <property type="protein sequence ID" value="KAA9009408.1"/>
    <property type="molecule type" value="Genomic_DNA"/>
</dbReference>
<dbReference type="AlphaFoldDB" id="A0A5J5GPB2"/>
<feature type="transmembrane region" description="Helical" evidence="5">
    <location>
        <begin position="328"/>
        <end position="346"/>
    </location>
</feature>
<organism evidence="7 8">
    <name type="scientific">Histidinibacterium aquaticum</name>
    <dbReference type="NCBI Taxonomy" id="2613962"/>
    <lineage>
        <taxon>Bacteria</taxon>
        <taxon>Pseudomonadati</taxon>
        <taxon>Pseudomonadota</taxon>
        <taxon>Alphaproteobacteria</taxon>
        <taxon>Rhodobacterales</taxon>
        <taxon>Paracoccaceae</taxon>
        <taxon>Histidinibacterium</taxon>
    </lineage>
</organism>
<evidence type="ECO:0000256" key="2">
    <source>
        <dbReference type="ARBA" id="ARBA00022692"/>
    </source>
</evidence>
<dbReference type="Proteomes" id="UP000326554">
    <property type="component" value="Unassembled WGS sequence"/>
</dbReference>
<dbReference type="InterPro" id="IPR006153">
    <property type="entry name" value="Cation/H_exchanger_TM"/>
</dbReference>
<evidence type="ECO:0000256" key="4">
    <source>
        <dbReference type="ARBA" id="ARBA00023136"/>
    </source>
</evidence>
<proteinExistence type="predicted"/>
<feature type="transmembrane region" description="Helical" evidence="5">
    <location>
        <begin position="159"/>
        <end position="176"/>
    </location>
</feature>
<comment type="subcellular location">
    <subcellularLocation>
        <location evidence="1">Membrane</location>
        <topology evidence="1">Multi-pass membrane protein</topology>
    </subcellularLocation>
</comment>
<protein>
    <submittedName>
        <fullName evidence="7">Cation:proton antiporter</fullName>
    </submittedName>
</protein>
<sequence>MTLAPLLVGLGGLFFAGLVADYVGRRTQLPRVTILLICGMAVGQTGFDILPEEVTGLYEPLSVAALTMVAFLLGGSLTPETLRANGGPILGISLGVVLATVLAITLGLLALGVPLAVALLLGGIATATDPAATDDALRQGGAQGPFTDRLRGIVAVDDAWGIITFGVLMALALAFGGHTTEEGVVAEALWEIGGALALGAGIGLPAAYLTGRLSDGDPLRIEALGLVFLTAGLALWMNVSYLLAAMTAGAIVASLAEHHTRAFHEIEHIEWPFIILFFILAGASFDPSALGAAGLTGVAYVVLRILGRWAGGWIGARLCGVPKREAHWYGPALLPQAGIAIGMALVAGEAFPVYAETILTIAVASTVLFEIAGPWITVLAARRAA</sequence>
<evidence type="ECO:0000259" key="6">
    <source>
        <dbReference type="Pfam" id="PF00999"/>
    </source>
</evidence>
<name>A0A5J5GPB2_9RHOB</name>
<feature type="transmembrane region" description="Helical" evidence="5">
    <location>
        <begin position="358"/>
        <end position="381"/>
    </location>
</feature>
<evidence type="ECO:0000256" key="3">
    <source>
        <dbReference type="ARBA" id="ARBA00022989"/>
    </source>
</evidence>
<dbReference type="InterPro" id="IPR038770">
    <property type="entry name" value="Na+/solute_symporter_sf"/>
</dbReference>
<dbReference type="GO" id="GO:0015297">
    <property type="term" value="F:antiporter activity"/>
    <property type="evidence" value="ECO:0007669"/>
    <property type="project" value="InterPro"/>
</dbReference>
<dbReference type="GO" id="GO:1902600">
    <property type="term" value="P:proton transmembrane transport"/>
    <property type="evidence" value="ECO:0007669"/>
    <property type="project" value="InterPro"/>
</dbReference>
<evidence type="ECO:0000313" key="7">
    <source>
        <dbReference type="EMBL" id="KAA9009408.1"/>
    </source>
</evidence>
<dbReference type="RefSeq" id="WP_150444941.1">
    <property type="nucleotide sequence ID" value="NZ_VYQE01000002.1"/>
</dbReference>
<feature type="transmembrane region" description="Helical" evidence="5">
    <location>
        <begin position="188"/>
        <end position="211"/>
    </location>
</feature>
<evidence type="ECO:0000256" key="1">
    <source>
        <dbReference type="ARBA" id="ARBA00004141"/>
    </source>
</evidence>
<dbReference type="PANTHER" id="PTHR43021:SF2">
    <property type="entry name" value="CATION_H+ EXCHANGER DOMAIN-CONTAINING PROTEIN"/>
    <property type="match status" value="1"/>
</dbReference>
<evidence type="ECO:0000256" key="5">
    <source>
        <dbReference type="SAM" id="Phobius"/>
    </source>
</evidence>
<keyword evidence="8" id="KW-1185">Reference proteome</keyword>
<dbReference type="PANTHER" id="PTHR43021">
    <property type="entry name" value="NA(+)/H(+) ANTIPORTER-RELATED"/>
    <property type="match status" value="1"/>
</dbReference>
<feature type="transmembrane region" description="Helical" evidence="5">
    <location>
        <begin position="268"/>
        <end position="285"/>
    </location>
</feature>
<feature type="transmembrane region" description="Helical" evidence="5">
    <location>
        <begin position="32"/>
        <end position="51"/>
    </location>
</feature>
<accession>A0A5J5GPB2</accession>
<feature type="transmembrane region" description="Helical" evidence="5">
    <location>
        <begin position="6"/>
        <end position="23"/>
    </location>
</feature>
<feature type="domain" description="Cation/H+ exchanger transmembrane" evidence="6">
    <location>
        <begin position="18"/>
        <end position="379"/>
    </location>
</feature>
<comment type="caution">
    <text evidence="7">The sequence shown here is derived from an EMBL/GenBank/DDBJ whole genome shotgun (WGS) entry which is preliminary data.</text>
</comment>
<feature type="transmembrane region" description="Helical" evidence="5">
    <location>
        <begin position="89"/>
        <end position="111"/>
    </location>
</feature>
<reference evidence="7 8" key="1">
    <citation type="submission" date="2019-09" db="EMBL/GenBank/DDBJ databases">
        <authorList>
            <person name="Park J.-S."/>
            <person name="Choi H.-J."/>
        </authorList>
    </citation>
    <scope>NUCLEOTIDE SEQUENCE [LARGE SCALE GENOMIC DNA]</scope>
    <source>
        <strain evidence="7 8">176SS1-4</strain>
    </source>
</reference>